<dbReference type="InterPro" id="IPR004000">
    <property type="entry name" value="Actin"/>
</dbReference>
<comment type="subcellular location">
    <subcellularLocation>
        <location evidence="1">Cytoplasm</location>
        <location evidence="1">Cytoskeleton</location>
    </subcellularLocation>
</comment>
<comment type="similarity">
    <text evidence="7">Belongs to the actin family. ARP1 subfamily.</text>
</comment>
<dbReference type="Gene3D" id="3.30.420.40">
    <property type="match status" value="2"/>
</dbReference>
<proteinExistence type="inferred from homology"/>
<keyword evidence="2" id="KW-0963">Cytoplasm</keyword>
<evidence type="ECO:0000256" key="8">
    <source>
        <dbReference type="ARBA" id="ARBA00049360"/>
    </source>
</evidence>
<evidence type="ECO:0000256" key="3">
    <source>
        <dbReference type="ARBA" id="ARBA00022741"/>
    </source>
</evidence>
<dbReference type="STRING" id="74557.A0A1V9ZXS0"/>
<dbReference type="Gene3D" id="3.90.640.10">
    <property type="entry name" value="Actin, Chain A, domain 4"/>
    <property type="match status" value="1"/>
</dbReference>
<dbReference type="InterPro" id="IPR004001">
    <property type="entry name" value="Actin_CS"/>
</dbReference>
<evidence type="ECO:0000256" key="1">
    <source>
        <dbReference type="ARBA" id="ARBA00004245"/>
    </source>
</evidence>
<dbReference type="GO" id="GO:0005524">
    <property type="term" value="F:ATP binding"/>
    <property type="evidence" value="ECO:0007669"/>
    <property type="project" value="UniProtKB-KW"/>
</dbReference>
<dbReference type="FunFam" id="3.90.640.10:FF:000008">
    <property type="entry name" value="alpha-centractin isoform X1"/>
    <property type="match status" value="1"/>
</dbReference>
<name>A0A1V9ZXS0_9STRA</name>
<keyword evidence="10" id="KW-1185">Reference proteome</keyword>
<evidence type="ECO:0000256" key="4">
    <source>
        <dbReference type="ARBA" id="ARBA00022801"/>
    </source>
</evidence>
<feature type="non-terminal residue" evidence="9">
    <location>
        <position position="1"/>
    </location>
</feature>
<sequence length="391" mass="43310">PIEIFVIMAEYNQPVVVDNGSGVLKAGFAGGELPQAVFPSYVGTTKHLRMMAGGAYESGDTFVGSRVEQHRGLFTIKYAMEHGIVTNWDRMQRIWEHMYSKDMLNITSEEHPVLLTEAPLNPAANRVKAAEVFFESFNAPAFFVSPQAVLSLYASGRTTGVVLDVGDGVTHVVPVYESFTLPHAITRMDVAGRDVTSYLQLLCRRAGYVFQTSAELEIVKEIKEKLCYVAFNPTKEEQLLHTSGDPQSASQISTEYRLPDGSVLNLGPEKFRAPEILFRPDLIGSEYTGVQDCLVHAILRSDMDLRKTLFSQIVLSGGSTLFPGFGDRLLSEVRKKAPKDIKIRISAPPARQYSTWIGGSILASLATFKTMWITKAEYEEHGASIVHRKTL</sequence>
<protein>
    <submittedName>
        <fullName evidence="9">Actin</fullName>
    </submittedName>
</protein>
<keyword evidence="3" id="KW-0547">Nucleotide-binding</keyword>
<dbReference type="Pfam" id="PF00022">
    <property type="entry name" value="Actin"/>
    <property type="match status" value="1"/>
</dbReference>
<dbReference type="Proteomes" id="UP000243217">
    <property type="component" value="Unassembled WGS sequence"/>
</dbReference>
<comment type="catalytic activity">
    <reaction evidence="8">
        <text>ATP + H2O = ADP + phosphate + H(+)</text>
        <dbReference type="Rhea" id="RHEA:13065"/>
        <dbReference type="ChEBI" id="CHEBI:15377"/>
        <dbReference type="ChEBI" id="CHEBI:15378"/>
        <dbReference type="ChEBI" id="CHEBI:30616"/>
        <dbReference type="ChEBI" id="CHEBI:43474"/>
        <dbReference type="ChEBI" id="CHEBI:456216"/>
    </reaction>
</comment>
<dbReference type="EMBL" id="JNBS01001074">
    <property type="protein sequence ID" value="OQS02808.1"/>
    <property type="molecule type" value="Genomic_DNA"/>
</dbReference>
<keyword evidence="4" id="KW-0378">Hydrolase</keyword>
<evidence type="ECO:0000313" key="9">
    <source>
        <dbReference type="EMBL" id="OQS02808.1"/>
    </source>
</evidence>
<organism evidence="9 10">
    <name type="scientific">Thraustotheca clavata</name>
    <dbReference type="NCBI Taxonomy" id="74557"/>
    <lineage>
        <taxon>Eukaryota</taxon>
        <taxon>Sar</taxon>
        <taxon>Stramenopiles</taxon>
        <taxon>Oomycota</taxon>
        <taxon>Saprolegniomycetes</taxon>
        <taxon>Saprolegniales</taxon>
        <taxon>Achlyaceae</taxon>
        <taxon>Thraustotheca</taxon>
    </lineage>
</organism>
<comment type="caution">
    <text evidence="9">The sequence shown here is derived from an EMBL/GenBank/DDBJ whole genome shotgun (WGS) entry which is preliminary data.</text>
</comment>
<dbReference type="PANTHER" id="PTHR11937">
    <property type="entry name" value="ACTIN"/>
    <property type="match status" value="1"/>
</dbReference>
<evidence type="ECO:0000256" key="5">
    <source>
        <dbReference type="ARBA" id="ARBA00022840"/>
    </source>
</evidence>
<dbReference type="FunFam" id="3.30.420.40:FF:000188">
    <property type="entry name" value="Actin like 6B"/>
    <property type="match status" value="1"/>
</dbReference>
<dbReference type="CDD" id="cd10216">
    <property type="entry name" value="ASKHA_NBD_Arp1"/>
    <property type="match status" value="1"/>
</dbReference>
<evidence type="ECO:0000256" key="6">
    <source>
        <dbReference type="ARBA" id="ARBA00023212"/>
    </source>
</evidence>
<dbReference type="AlphaFoldDB" id="A0A1V9ZXS0"/>
<dbReference type="SUPFAM" id="SSF53067">
    <property type="entry name" value="Actin-like ATPase domain"/>
    <property type="match status" value="2"/>
</dbReference>
<dbReference type="GO" id="GO:0005856">
    <property type="term" value="C:cytoskeleton"/>
    <property type="evidence" value="ECO:0007669"/>
    <property type="project" value="UniProtKB-SubCell"/>
</dbReference>
<reference evidence="9 10" key="1">
    <citation type="journal article" date="2014" name="Genome Biol. Evol.">
        <title>The secreted proteins of Achlya hypogyna and Thraustotheca clavata identify the ancestral oomycete secretome and reveal gene acquisitions by horizontal gene transfer.</title>
        <authorList>
            <person name="Misner I."/>
            <person name="Blouin N."/>
            <person name="Leonard G."/>
            <person name="Richards T.A."/>
            <person name="Lane C.E."/>
        </authorList>
    </citation>
    <scope>NUCLEOTIDE SEQUENCE [LARGE SCALE GENOMIC DNA]</scope>
    <source>
        <strain evidence="9 10">ATCC 34112</strain>
    </source>
</reference>
<evidence type="ECO:0000256" key="7">
    <source>
        <dbReference type="ARBA" id="ARBA00038483"/>
    </source>
</evidence>
<gene>
    <name evidence="9" type="ORF">THRCLA_21318</name>
</gene>
<dbReference type="InterPro" id="IPR020902">
    <property type="entry name" value="Actin/actin-like_CS"/>
</dbReference>
<dbReference type="OrthoDB" id="5132116at2759"/>
<accession>A0A1V9ZXS0</accession>
<dbReference type="GO" id="GO:0016787">
    <property type="term" value="F:hydrolase activity"/>
    <property type="evidence" value="ECO:0007669"/>
    <property type="project" value="UniProtKB-KW"/>
</dbReference>
<keyword evidence="5" id="KW-0067">ATP-binding</keyword>
<keyword evidence="6" id="KW-0206">Cytoskeleton</keyword>
<dbReference type="SMART" id="SM00268">
    <property type="entry name" value="ACTIN"/>
    <property type="match status" value="1"/>
</dbReference>
<dbReference type="InterPro" id="IPR043129">
    <property type="entry name" value="ATPase_NBD"/>
</dbReference>
<dbReference type="PRINTS" id="PR00190">
    <property type="entry name" value="ACTIN"/>
</dbReference>
<dbReference type="PROSITE" id="PS00432">
    <property type="entry name" value="ACTINS_2"/>
    <property type="match status" value="1"/>
</dbReference>
<dbReference type="FunFam" id="3.30.420.40:FF:000058">
    <property type="entry name" value="Putative actin-related protein 5"/>
    <property type="match status" value="1"/>
</dbReference>
<evidence type="ECO:0000313" key="10">
    <source>
        <dbReference type="Proteomes" id="UP000243217"/>
    </source>
</evidence>
<dbReference type="PROSITE" id="PS01132">
    <property type="entry name" value="ACTINS_ACT_LIKE"/>
    <property type="match status" value="1"/>
</dbReference>
<evidence type="ECO:0000256" key="2">
    <source>
        <dbReference type="ARBA" id="ARBA00022490"/>
    </source>
</evidence>